<dbReference type="InterPro" id="IPR045079">
    <property type="entry name" value="Oxoprolinase-like"/>
</dbReference>
<keyword evidence="3" id="KW-1185">Reference proteome</keyword>
<dbReference type="PANTHER" id="PTHR11365:SF23">
    <property type="entry name" value="HYPOTHETICAL 5-OXOPROLINASE (EUROFUNG)-RELATED"/>
    <property type="match status" value="1"/>
</dbReference>
<dbReference type="RefSeq" id="WP_377383642.1">
    <property type="nucleotide sequence ID" value="NZ_JBHSAN010000001.1"/>
</dbReference>
<accession>A0ABW5W5R5</accession>
<sequence length="643" mass="69774">MTDTLKELSDADFVARYGADRFTASVLSSRMRYIVQHMCTGLLNNAFSLILRDWYDFAATISGPPEQNYPMSSVSNSLAMFLGTMSEAVRNTIEEYGPENLRPGDVVICNDPYRAGNHVNDICFIRPVFHEGKLISFVTLRAHQLDMGGVVPAGFSGTKRNVYENGLVIAPTLLYQDNKPVKSAFNLIFDNARYCALLLPDIKTIYANLLLGEQLILESVQRYGVEAYLGAIRYSTDVSAEAMRTALLELPDGVYEAEEGIDCDGIDDSIEYRLKVKITKAGPHMELDFSGTSPQARTSINAGILDTKTAVGVALKFLIDPETPFTSGAYRDIDIVLPAGTFISATPPDGAVFLYWESTGPVVLALFRALEKALGRKAVGGDYGSLNIHNANGVLEDGTPWVTTAQCGGEHGPWGATEAGDADSYSVMYQANNLDPATEAIESELPAVVLRKEYVADSAGAGTNRGGAAVMKDTLYLTEAEHWSSPLHTKRPSGVGVYGGKSGALGATWVFSPDYVDVVRSKDLISTGDDVYAGSTPVAGMLDPQTKRVDPNGEYFYFASTPVWHTKPRAVFRYLTNGGGGWGSPTERDPERVKADVRDEYVTIEGAYRDYGVVVVGDPVNDPEGLQVDVEATNKRRAEMAAR</sequence>
<dbReference type="EMBL" id="JBHUOF010000003">
    <property type="protein sequence ID" value="MFD2798245.1"/>
    <property type="molecule type" value="Genomic_DNA"/>
</dbReference>
<proteinExistence type="predicted"/>
<dbReference type="InterPro" id="IPR003692">
    <property type="entry name" value="Hydantoinase_B"/>
</dbReference>
<organism evidence="2 3">
    <name type="scientific">Prauserella oleivorans</name>
    <dbReference type="NCBI Taxonomy" id="1478153"/>
    <lineage>
        <taxon>Bacteria</taxon>
        <taxon>Bacillati</taxon>
        <taxon>Actinomycetota</taxon>
        <taxon>Actinomycetes</taxon>
        <taxon>Pseudonocardiales</taxon>
        <taxon>Pseudonocardiaceae</taxon>
        <taxon>Prauserella</taxon>
    </lineage>
</organism>
<evidence type="ECO:0000259" key="1">
    <source>
        <dbReference type="Pfam" id="PF02538"/>
    </source>
</evidence>
<gene>
    <name evidence="2" type="ORF">ACFS2C_02425</name>
</gene>
<dbReference type="Proteomes" id="UP001597478">
    <property type="component" value="Unassembled WGS sequence"/>
</dbReference>
<feature type="domain" description="Hydantoinase B/oxoprolinase" evidence="1">
    <location>
        <begin position="20"/>
        <end position="585"/>
    </location>
</feature>
<protein>
    <submittedName>
        <fullName evidence="2">Hydantoinase B/oxoprolinase family protein</fullName>
    </submittedName>
</protein>
<evidence type="ECO:0000313" key="3">
    <source>
        <dbReference type="Proteomes" id="UP001597478"/>
    </source>
</evidence>
<dbReference type="Pfam" id="PF02538">
    <property type="entry name" value="Hydantoinase_B"/>
    <property type="match status" value="1"/>
</dbReference>
<comment type="caution">
    <text evidence="2">The sequence shown here is derived from an EMBL/GenBank/DDBJ whole genome shotgun (WGS) entry which is preliminary data.</text>
</comment>
<dbReference type="PANTHER" id="PTHR11365">
    <property type="entry name" value="5-OXOPROLINASE RELATED"/>
    <property type="match status" value="1"/>
</dbReference>
<name>A0ABW5W5R5_9PSEU</name>
<evidence type="ECO:0000313" key="2">
    <source>
        <dbReference type="EMBL" id="MFD2798245.1"/>
    </source>
</evidence>
<reference evidence="3" key="1">
    <citation type="journal article" date="2019" name="Int. J. Syst. Evol. Microbiol.">
        <title>The Global Catalogue of Microorganisms (GCM) 10K type strain sequencing project: providing services to taxonomists for standard genome sequencing and annotation.</title>
        <authorList>
            <consortium name="The Broad Institute Genomics Platform"/>
            <consortium name="The Broad Institute Genome Sequencing Center for Infectious Disease"/>
            <person name="Wu L."/>
            <person name="Ma J."/>
        </authorList>
    </citation>
    <scope>NUCLEOTIDE SEQUENCE [LARGE SCALE GENOMIC DNA]</scope>
    <source>
        <strain evidence="3">IBRC-M 10906</strain>
    </source>
</reference>